<name>A0A1T4WTM1_9GAMM</name>
<dbReference type="OrthoDB" id="5824136at2"/>
<dbReference type="EMBL" id="FUYB01000009">
    <property type="protein sequence ID" value="SKA80720.1"/>
    <property type="molecule type" value="Genomic_DNA"/>
</dbReference>
<sequence>MKKTILASTIGLFLGMGAAQAEVTLYDYKEGTSAYEDAYVAGSLDFHKNRGDAQNAYSLNLDASYDRTISTPDRDISYGAGLLGTVSRGGAKGDKSKDAYTFDAGITVDNYFVPGSNGGFWYGSAYAQKIGSPEDFFEDDTFTKATIGVGYGRVTNVTPMAKAMRVIDELVRRNVLRAKPSVGVYQDVARIIAKQDEYQSRYGYKDYEIKWISDIEAVIQRSGVANNFGAVGTLKARDVLIDENISTRRIGWKVRAGLSYIGTNFDGLTNKPGLELGGEYHVPLSNQTQFSDEAVFNAILNDGDNGYNFNNNLSVTHEIDDRIDWENVWNLNYAKNSNNGDDVTTNKLSSTFAYEIANSLDFTTTASLTNVSGSSSIDSASADGTDRALTMGVRYRLR</sequence>
<dbReference type="RefSeq" id="WP_143594331.1">
    <property type="nucleotide sequence ID" value="NZ_FUYB01000009.1"/>
</dbReference>
<organism evidence="2 3">
    <name type="scientific">Thiothrix eikelboomii</name>
    <dbReference type="NCBI Taxonomy" id="92487"/>
    <lineage>
        <taxon>Bacteria</taxon>
        <taxon>Pseudomonadati</taxon>
        <taxon>Pseudomonadota</taxon>
        <taxon>Gammaproteobacteria</taxon>
        <taxon>Thiotrichales</taxon>
        <taxon>Thiotrichaceae</taxon>
        <taxon>Thiothrix</taxon>
    </lineage>
</organism>
<keyword evidence="3" id="KW-1185">Reference proteome</keyword>
<feature type="chain" id="PRO_5012459382" description="DUF481 domain-containing protein" evidence="1">
    <location>
        <begin position="22"/>
        <end position="398"/>
    </location>
</feature>
<accession>A0A1T4WTM1</accession>
<keyword evidence="1" id="KW-0732">Signal</keyword>
<proteinExistence type="predicted"/>
<evidence type="ECO:0000313" key="2">
    <source>
        <dbReference type="EMBL" id="SKA80720.1"/>
    </source>
</evidence>
<dbReference type="STRING" id="92487.SAMN02745130_02110"/>
<evidence type="ECO:0008006" key="4">
    <source>
        <dbReference type="Google" id="ProtNLM"/>
    </source>
</evidence>
<dbReference type="Proteomes" id="UP000190460">
    <property type="component" value="Unassembled WGS sequence"/>
</dbReference>
<evidence type="ECO:0000313" key="3">
    <source>
        <dbReference type="Proteomes" id="UP000190460"/>
    </source>
</evidence>
<evidence type="ECO:0000256" key="1">
    <source>
        <dbReference type="SAM" id="SignalP"/>
    </source>
</evidence>
<gene>
    <name evidence="2" type="ORF">SAMN02745130_02110</name>
</gene>
<feature type="signal peptide" evidence="1">
    <location>
        <begin position="1"/>
        <end position="21"/>
    </location>
</feature>
<protein>
    <recommendedName>
        <fullName evidence="4">DUF481 domain-containing protein</fullName>
    </recommendedName>
</protein>
<dbReference type="AlphaFoldDB" id="A0A1T4WTM1"/>
<reference evidence="2 3" key="1">
    <citation type="submission" date="2017-02" db="EMBL/GenBank/DDBJ databases">
        <authorList>
            <person name="Peterson S.W."/>
        </authorList>
    </citation>
    <scope>NUCLEOTIDE SEQUENCE [LARGE SCALE GENOMIC DNA]</scope>
    <source>
        <strain evidence="2 3">ATCC 49788</strain>
    </source>
</reference>